<evidence type="ECO:0000313" key="2">
    <source>
        <dbReference type="EMBL" id="UWP79937.1"/>
    </source>
</evidence>
<proteinExistence type="predicted"/>
<organism evidence="2 3">
    <name type="scientific">Dactylosporangium fulvum</name>
    <dbReference type="NCBI Taxonomy" id="53359"/>
    <lineage>
        <taxon>Bacteria</taxon>
        <taxon>Bacillati</taxon>
        <taxon>Actinomycetota</taxon>
        <taxon>Actinomycetes</taxon>
        <taxon>Micromonosporales</taxon>
        <taxon>Micromonosporaceae</taxon>
        <taxon>Dactylosporangium</taxon>
    </lineage>
</organism>
<keyword evidence="3" id="KW-1185">Reference proteome</keyword>
<reference evidence="2" key="2">
    <citation type="submission" date="2022-09" db="EMBL/GenBank/DDBJ databases">
        <title>Biosynthetic gene clusters of Dactylosporangioum fulvum.</title>
        <authorList>
            <person name="Caradec T."/>
        </authorList>
    </citation>
    <scope>NUCLEOTIDE SEQUENCE</scope>
    <source>
        <strain evidence="2">NRRL B-16292</strain>
    </source>
</reference>
<accession>A0ABY5VQ84</accession>
<dbReference type="Proteomes" id="UP001059617">
    <property type="component" value="Chromosome"/>
</dbReference>
<dbReference type="SUPFAM" id="SSF50331">
    <property type="entry name" value="MOP-like"/>
    <property type="match status" value="1"/>
</dbReference>
<evidence type="ECO:0000313" key="3">
    <source>
        <dbReference type="Proteomes" id="UP001059617"/>
    </source>
</evidence>
<name>A0ABY5VQ84_9ACTN</name>
<dbReference type="EMBL" id="CP073720">
    <property type="protein sequence ID" value="UWP79937.1"/>
    <property type="molecule type" value="Genomic_DNA"/>
</dbReference>
<reference evidence="2" key="1">
    <citation type="submission" date="2021-04" db="EMBL/GenBank/DDBJ databases">
        <authorList>
            <person name="Hartkoorn R.C."/>
            <person name="Beaudoing E."/>
            <person name="Hot D."/>
        </authorList>
    </citation>
    <scope>NUCLEOTIDE SEQUENCE</scope>
    <source>
        <strain evidence="2">NRRL B-16292</strain>
    </source>
</reference>
<sequence length="135" mass="14278">MIIERLGCPVLAVCGQQVPVSALLRQHPLLRRYLGRPIVVGVRPEHLQDAVVRQPAAAGSAALVLHGVVRLVRPAGPDRIVQLELADGEGCALPAPTVVARVSGCSSAGTGEPIMLAVDTRHMLVFDAQNGRSLW</sequence>
<dbReference type="Gene3D" id="2.40.50.140">
    <property type="entry name" value="Nucleic acid-binding proteins"/>
    <property type="match status" value="1"/>
</dbReference>
<evidence type="ECO:0000259" key="1">
    <source>
        <dbReference type="Pfam" id="PF08402"/>
    </source>
</evidence>
<dbReference type="InterPro" id="IPR013611">
    <property type="entry name" value="Transp-assoc_OB_typ2"/>
</dbReference>
<dbReference type="InterPro" id="IPR012340">
    <property type="entry name" value="NA-bd_OB-fold"/>
</dbReference>
<dbReference type="RefSeq" id="WP_259857695.1">
    <property type="nucleotide sequence ID" value="NZ_CP073720.1"/>
</dbReference>
<dbReference type="Pfam" id="PF08402">
    <property type="entry name" value="TOBE_2"/>
    <property type="match status" value="1"/>
</dbReference>
<protein>
    <submittedName>
        <fullName evidence="2">TOBE domain-containing protein</fullName>
    </submittedName>
</protein>
<gene>
    <name evidence="2" type="ORF">Dfulv_32870</name>
</gene>
<dbReference type="InterPro" id="IPR008995">
    <property type="entry name" value="Mo/tungstate-bd_C_term_dom"/>
</dbReference>
<feature type="domain" description="Transport-associated OB type 2" evidence="1">
    <location>
        <begin position="40"/>
        <end position="126"/>
    </location>
</feature>
<dbReference type="Gene3D" id="2.40.50.100">
    <property type="match status" value="1"/>
</dbReference>